<keyword evidence="4" id="KW-1185">Reference proteome</keyword>
<evidence type="ECO:0000256" key="1">
    <source>
        <dbReference type="SAM" id="MobiDB-lite"/>
    </source>
</evidence>
<protein>
    <recommendedName>
        <fullName evidence="2">O-acyltransferase WSD1-like N-terminal domain-containing protein</fullName>
    </recommendedName>
</protein>
<dbReference type="Proteomes" id="UP000267289">
    <property type="component" value="Unassembled WGS sequence"/>
</dbReference>
<gene>
    <name evidence="3" type="ORF">LAUMK13_03954</name>
</gene>
<accession>A0A498QAB2</accession>
<name>A0A498QAB2_9MYCO</name>
<dbReference type="InterPro" id="IPR023213">
    <property type="entry name" value="CAT-like_dom_sf"/>
</dbReference>
<dbReference type="AlphaFoldDB" id="A0A498QAB2"/>
<dbReference type="RefSeq" id="WP_075543150.1">
    <property type="nucleotide sequence ID" value="NZ_UPHQ01000212.1"/>
</dbReference>
<dbReference type="Gene3D" id="3.30.559.10">
    <property type="entry name" value="Chloramphenicol acetyltransferase-like domain"/>
    <property type="match status" value="1"/>
</dbReference>
<dbReference type="SUPFAM" id="SSF52777">
    <property type="entry name" value="CoA-dependent acyltransferases"/>
    <property type="match status" value="1"/>
</dbReference>
<dbReference type="GO" id="GO:0045017">
    <property type="term" value="P:glycerolipid biosynthetic process"/>
    <property type="evidence" value="ECO:0007669"/>
    <property type="project" value="InterPro"/>
</dbReference>
<evidence type="ECO:0000259" key="2">
    <source>
        <dbReference type="Pfam" id="PF03007"/>
    </source>
</evidence>
<dbReference type="InterPro" id="IPR004255">
    <property type="entry name" value="O-acyltransferase_WSD1_N"/>
</dbReference>
<organism evidence="3 4">
    <name type="scientific">Mycobacterium innocens</name>
    <dbReference type="NCBI Taxonomy" id="2341083"/>
    <lineage>
        <taxon>Bacteria</taxon>
        <taxon>Bacillati</taxon>
        <taxon>Actinomycetota</taxon>
        <taxon>Actinomycetes</taxon>
        <taxon>Mycobacteriales</taxon>
        <taxon>Mycobacteriaceae</taxon>
        <taxon>Mycobacterium</taxon>
    </lineage>
</organism>
<reference evidence="3 4" key="1">
    <citation type="submission" date="2018-09" db="EMBL/GenBank/DDBJ databases">
        <authorList>
            <person name="Tagini F."/>
        </authorList>
    </citation>
    <scope>NUCLEOTIDE SEQUENCE [LARGE SCALE GENOMIC DNA]</scope>
    <source>
        <strain evidence="3 4">MK13</strain>
    </source>
</reference>
<dbReference type="Pfam" id="PF03007">
    <property type="entry name" value="WS_DGAT_cat"/>
    <property type="match status" value="1"/>
</dbReference>
<evidence type="ECO:0000313" key="3">
    <source>
        <dbReference type="EMBL" id="VBA42287.1"/>
    </source>
</evidence>
<dbReference type="EMBL" id="UPHQ01000212">
    <property type="protein sequence ID" value="VBA42287.1"/>
    <property type="molecule type" value="Genomic_DNA"/>
</dbReference>
<feature type="region of interest" description="Disordered" evidence="1">
    <location>
        <begin position="212"/>
        <end position="240"/>
    </location>
</feature>
<feature type="domain" description="O-acyltransferase WSD1-like N-terminal" evidence="2">
    <location>
        <begin position="77"/>
        <end position="269"/>
    </location>
</feature>
<dbReference type="GO" id="GO:0004144">
    <property type="term" value="F:diacylglycerol O-acyltransferase activity"/>
    <property type="evidence" value="ECO:0007669"/>
    <property type="project" value="InterPro"/>
</dbReference>
<sequence length="475" mass="51133">MPVQIRPARALQTLRKGNAPIGEVPPDNQLSSMDQAMFALLHAMDRAAVVQCVWVYEHPVNFEALKRFHHNLGHGLLGRRIERSPLPFARHRWVCDRGPADMDVAERPRPRGELSDWIDERAQEPIDPERGPAWHLGVLPLTDGSTAISLVASHCLIDGLGMGLAVAEAAIGKTRNLGYPPPHSRTRLRALAQDARQTVRDAPEVGRALAGAARAARRRRDEEATATASSPSRSVAAGSGCGDERVVVPAIAVHVDLDQWDERANALGGTSHHLAAGLAAKLGERMGRRRAGDGTVTLQVPLSDRTEDDARANTLSFVSVSVDPSLVTTDLSQTRAAIKQVFNTLRETPEVAAPMLPLAPLVSFVPKRALKRLAEAAFGYGDLPVACSSLGDLAAVAACPDGTEAEYAFGGGVIQRVMREHLERHGELSLVFVRISGKMCITVVAYQAGEVCSKPQLRELAARTLAEFDLSGVIE</sequence>
<proteinExistence type="predicted"/>
<evidence type="ECO:0000313" key="4">
    <source>
        <dbReference type="Proteomes" id="UP000267289"/>
    </source>
</evidence>